<comment type="similarity">
    <text evidence="2 4">Belongs to the trehalose phosphatase family.</text>
</comment>
<dbReference type="NCBIfam" id="TIGR00685">
    <property type="entry name" value="T6PP"/>
    <property type="match status" value="1"/>
</dbReference>
<keyword evidence="6" id="KW-1185">Reference proteome</keyword>
<evidence type="ECO:0000256" key="4">
    <source>
        <dbReference type="RuleBase" id="RU361117"/>
    </source>
</evidence>
<comment type="catalytic activity">
    <reaction evidence="4">
        <text>alpha,alpha-trehalose 6-phosphate + H2O = alpha,alpha-trehalose + phosphate</text>
        <dbReference type="Rhea" id="RHEA:23420"/>
        <dbReference type="ChEBI" id="CHEBI:15377"/>
        <dbReference type="ChEBI" id="CHEBI:16551"/>
        <dbReference type="ChEBI" id="CHEBI:43474"/>
        <dbReference type="ChEBI" id="CHEBI:58429"/>
        <dbReference type="EC" id="3.1.3.12"/>
    </reaction>
</comment>
<sequence>MARPPKTAPSEVPAFPRGLPDGSRSSLAGWAIFLDIDGTLLDIAETPEAVRIPEGLIPDLVRLSRKLDGALALVTGRSIAFVDEIFRGARFPVAGLHGAERRDAMGRISHVELTPDFLRAKDELKERALVWPDILVEDKHAAIAVHYRQAPQHERAMQELMREIAAIAGPQWTLQQGKMVTELRPAAHDKGYALAAFMADPPFSARRPLAFGDDVTDEAMFRAANAADGLSVRIGGPSDGTSAAGLFMESPAILRSWLSEIAQ</sequence>
<evidence type="ECO:0000313" key="6">
    <source>
        <dbReference type="Proteomes" id="UP001628091"/>
    </source>
</evidence>
<dbReference type="EMBL" id="BAAFZP010000001">
    <property type="protein sequence ID" value="GAB1580437.1"/>
    <property type="molecule type" value="Genomic_DNA"/>
</dbReference>
<comment type="cofactor">
    <cofactor evidence="4">
        <name>Mg(2+)</name>
        <dbReference type="ChEBI" id="CHEBI:18420"/>
    </cofactor>
</comment>
<dbReference type="NCBIfam" id="TIGR01484">
    <property type="entry name" value="HAD-SF-IIB"/>
    <property type="match status" value="1"/>
</dbReference>
<dbReference type="Gene3D" id="3.40.50.1000">
    <property type="entry name" value="HAD superfamily/HAD-like"/>
    <property type="match status" value="1"/>
</dbReference>
<organism evidence="5 6">
    <name type="scientific">Phyllobacterium phragmitis</name>
    <dbReference type="NCBI Taxonomy" id="2670329"/>
    <lineage>
        <taxon>Bacteria</taxon>
        <taxon>Pseudomonadati</taxon>
        <taxon>Pseudomonadota</taxon>
        <taxon>Alphaproteobacteria</taxon>
        <taxon>Hyphomicrobiales</taxon>
        <taxon>Phyllobacteriaceae</taxon>
        <taxon>Phyllobacterium</taxon>
    </lineage>
</organism>
<comment type="function">
    <text evidence="4">Removes the phosphate from trehalose 6-phosphate to produce free trehalose.</text>
</comment>
<evidence type="ECO:0000256" key="1">
    <source>
        <dbReference type="ARBA" id="ARBA00005199"/>
    </source>
</evidence>
<dbReference type="InterPro" id="IPR003337">
    <property type="entry name" value="Trehalose_PPase"/>
</dbReference>
<dbReference type="InterPro" id="IPR036412">
    <property type="entry name" value="HAD-like_sf"/>
</dbReference>
<dbReference type="CDD" id="cd01627">
    <property type="entry name" value="HAD_TPP"/>
    <property type="match status" value="1"/>
</dbReference>
<protein>
    <recommendedName>
        <fullName evidence="4">Trehalose 6-phosphate phosphatase</fullName>
        <ecNumber evidence="4">3.1.3.12</ecNumber>
    </recommendedName>
</protein>
<dbReference type="RefSeq" id="WP_407863444.1">
    <property type="nucleotide sequence ID" value="NZ_BAAFZP010000001.1"/>
</dbReference>
<dbReference type="PANTHER" id="PTHR43768">
    <property type="entry name" value="TREHALOSE 6-PHOSPHATE PHOSPHATASE"/>
    <property type="match status" value="1"/>
</dbReference>
<keyword evidence="3 4" id="KW-0378">Hydrolase</keyword>
<evidence type="ECO:0000256" key="2">
    <source>
        <dbReference type="ARBA" id="ARBA00008770"/>
    </source>
</evidence>
<dbReference type="EC" id="3.1.3.12" evidence="4"/>
<accession>A0ABQ0GUU9</accession>
<keyword evidence="4" id="KW-0479">Metal-binding</keyword>
<evidence type="ECO:0000256" key="3">
    <source>
        <dbReference type="ARBA" id="ARBA00022801"/>
    </source>
</evidence>
<dbReference type="InterPro" id="IPR006379">
    <property type="entry name" value="HAD-SF_hydro_IIB"/>
</dbReference>
<comment type="caution">
    <text evidence="5">The sequence shown here is derived from an EMBL/GenBank/DDBJ whole genome shotgun (WGS) entry which is preliminary data.</text>
</comment>
<keyword evidence="4" id="KW-0460">Magnesium</keyword>
<dbReference type="PANTHER" id="PTHR43768:SF3">
    <property type="entry name" value="TREHALOSE 6-PHOSPHATE PHOSPHATASE"/>
    <property type="match status" value="1"/>
</dbReference>
<dbReference type="Proteomes" id="UP001628091">
    <property type="component" value="Unassembled WGS sequence"/>
</dbReference>
<reference evidence="5 6" key="1">
    <citation type="submission" date="2024-10" db="EMBL/GenBank/DDBJ databases">
        <title>Isolation, draft genome sequencing and identification of Phyllobacterium sp. NSA23, isolated from leaf soil.</title>
        <authorList>
            <person name="Akita H."/>
        </authorList>
    </citation>
    <scope>NUCLEOTIDE SEQUENCE [LARGE SCALE GENOMIC DNA]</scope>
    <source>
        <strain evidence="5 6">NSA23</strain>
    </source>
</reference>
<dbReference type="Pfam" id="PF02358">
    <property type="entry name" value="Trehalose_PPase"/>
    <property type="match status" value="1"/>
</dbReference>
<proteinExistence type="inferred from homology"/>
<dbReference type="SUPFAM" id="SSF56784">
    <property type="entry name" value="HAD-like"/>
    <property type="match status" value="1"/>
</dbReference>
<gene>
    <name evidence="5" type="primary">otsB</name>
    <name evidence="5" type="ORF">PPNSA23_03800</name>
</gene>
<evidence type="ECO:0000313" key="5">
    <source>
        <dbReference type="EMBL" id="GAB1580437.1"/>
    </source>
</evidence>
<dbReference type="Gene3D" id="3.30.70.1020">
    <property type="entry name" value="Trehalose-6-phosphate phosphatase related protein, domain 2"/>
    <property type="match status" value="1"/>
</dbReference>
<dbReference type="InterPro" id="IPR044651">
    <property type="entry name" value="OTSB-like"/>
</dbReference>
<name>A0ABQ0GUU9_9HYPH</name>
<dbReference type="InterPro" id="IPR023214">
    <property type="entry name" value="HAD_sf"/>
</dbReference>
<comment type="pathway">
    <text evidence="1 4">Glycan biosynthesis; trehalose biosynthesis.</text>
</comment>